<dbReference type="InterPro" id="IPR046848">
    <property type="entry name" value="E_motif"/>
</dbReference>
<dbReference type="InterPro" id="IPR032867">
    <property type="entry name" value="DYW_dom"/>
</dbReference>
<feature type="repeat" description="PPR" evidence="2">
    <location>
        <begin position="561"/>
        <end position="596"/>
    </location>
</feature>
<gene>
    <name evidence="5" type="primary">LOC112291744</name>
    <name evidence="4" type="ORF">PHYPA_018597</name>
</gene>
<dbReference type="FunFam" id="1.25.40.10:FF:000031">
    <property type="entry name" value="Pentatricopeptide repeat-containing protein mitochondrial"/>
    <property type="match status" value="2"/>
</dbReference>
<feature type="domain" description="DYW" evidence="3">
    <location>
        <begin position="741"/>
        <end position="833"/>
    </location>
</feature>
<feature type="repeat" description="PPR" evidence="2">
    <location>
        <begin position="526"/>
        <end position="560"/>
    </location>
</feature>
<feature type="repeat" description="PPR" evidence="2">
    <location>
        <begin position="223"/>
        <end position="257"/>
    </location>
</feature>
<dbReference type="Pfam" id="PF13041">
    <property type="entry name" value="PPR_2"/>
    <property type="match status" value="5"/>
</dbReference>
<evidence type="ECO:0000259" key="3">
    <source>
        <dbReference type="Pfam" id="PF14432"/>
    </source>
</evidence>
<dbReference type="Gramene" id="Pp3c14_16110V3.1">
    <property type="protein sequence ID" value="PAC:32963317.CDS.1"/>
    <property type="gene ID" value="Pp3c14_16110"/>
</dbReference>
<feature type="repeat" description="PPR" evidence="2">
    <location>
        <begin position="324"/>
        <end position="358"/>
    </location>
</feature>
<feature type="repeat" description="PPR" evidence="2">
    <location>
        <begin position="425"/>
        <end position="459"/>
    </location>
</feature>
<keyword evidence="6" id="KW-1185">Reference proteome</keyword>
<evidence type="ECO:0000256" key="2">
    <source>
        <dbReference type="PROSITE-ProRule" id="PRU00708"/>
    </source>
</evidence>
<dbReference type="FunFam" id="1.25.40.10:FF:000396">
    <property type="entry name" value="Pentatricopeptide repeat-containing protein At2g36730"/>
    <property type="match status" value="1"/>
</dbReference>
<dbReference type="NCBIfam" id="TIGR00756">
    <property type="entry name" value="PPR"/>
    <property type="match status" value="5"/>
</dbReference>
<dbReference type="GO" id="GO:0009451">
    <property type="term" value="P:RNA modification"/>
    <property type="evidence" value="ECO:0000318"/>
    <property type="project" value="GO_Central"/>
</dbReference>
<dbReference type="Pfam" id="PF01535">
    <property type="entry name" value="PPR"/>
    <property type="match status" value="3"/>
</dbReference>
<dbReference type="PANTHER" id="PTHR24015">
    <property type="entry name" value="OS07G0578800 PROTEIN-RELATED"/>
    <property type="match status" value="1"/>
</dbReference>
<dbReference type="PANTHER" id="PTHR24015:SF548">
    <property type="entry name" value="OS08G0340900 PROTEIN"/>
    <property type="match status" value="1"/>
</dbReference>
<dbReference type="GeneID" id="112291744"/>
<evidence type="ECO:0000256" key="1">
    <source>
        <dbReference type="ARBA" id="ARBA00022737"/>
    </source>
</evidence>
<dbReference type="EnsemblPlants" id="Pp3c14_16110V3.1">
    <property type="protein sequence ID" value="PAC:32963317.CDS.1"/>
    <property type="gene ID" value="Pp3c14_16110"/>
</dbReference>
<reference evidence="5" key="3">
    <citation type="submission" date="2020-12" db="UniProtKB">
        <authorList>
            <consortium name="EnsemblPlants"/>
        </authorList>
    </citation>
    <scope>IDENTIFICATION</scope>
</reference>
<accession>A9S537</accession>
<keyword evidence="1" id="KW-0677">Repeat</keyword>
<dbReference type="Pfam" id="PF20430">
    <property type="entry name" value="Eplus_motif"/>
    <property type="match status" value="1"/>
</dbReference>
<dbReference type="Pfam" id="PF20431">
    <property type="entry name" value="E_motif"/>
    <property type="match status" value="1"/>
</dbReference>
<dbReference type="InterPro" id="IPR002885">
    <property type="entry name" value="PPR_rpt"/>
</dbReference>
<dbReference type="AlphaFoldDB" id="A9S537"/>
<reference evidence="4 6" key="1">
    <citation type="journal article" date="2008" name="Science">
        <title>The Physcomitrella genome reveals evolutionary insights into the conquest of land by plants.</title>
        <authorList>
            <person name="Rensing S."/>
            <person name="Lang D."/>
            <person name="Zimmer A."/>
            <person name="Terry A."/>
            <person name="Salamov A."/>
            <person name="Shapiro H."/>
            <person name="Nishiyama T."/>
            <person name="Perroud P.-F."/>
            <person name="Lindquist E."/>
            <person name="Kamisugi Y."/>
            <person name="Tanahashi T."/>
            <person name="Sakakibara K."/>
            <person name="Fujita T."/>
            <person name="Oishi K."/>
            <person name="Shin-I T."/>
            <person name="Kuroki Y."/>
            <person name="Toyoda A."/>
            <person name="Suzuki Y."/>
            <person name="Hashimoto A."/>
            <person name="Yamaguchi K."/>
            <person name="Sugano A."/>
            <person name="Kohara Y."/>
            <person name="Fujiyama A."/>
            <person name="Anterola A."/>
            <person name="Aoki S."/>
            <person name="Ashton N."/>
            <person name="Barbazuk W.B."/>
            <person name="Barker E."/>
            <person name="Bennetzen J."/>
            <person name="Bezanilla M."/>
            <person name="Blankenship R."/>
            <person name="Cho S.H."/>
            <person name="Dutcher S."/>
            <person name="Estelle M."/>
            <person name="Fawcett J.A."/>
            <person name="Gundlach H."/>
            <person name="Hanada K."/>
            <person name="Heyl A."/>
            <person name="Hicks K.A."/>
            <person name="Hugh J."/>
            <person name="Lohr M."/>
            <person name="Mayer K."/>
            <person name="Melkozernov A."/>
            <person name="Murata T."/>
            <person name="Nelson D."/>
            <person name="Pils B."/>
            <person name="Prigge M."/>
            <person name="Reiss B."/>
            <person name="Renner T."/>
            <person name="Rombauts S."/>
            <person name="Rushton P."/>
            <person name="Sanderfoot A."/>
            <person name="Schween G."/>
            <person name="Shiu S.-H."/>
            <person name="Stueber K."/>
            <person name="Theodoulou F.L."/>
            <person name="Tu H."/>
            <person name="Van de Peer Y."/>
            <person name="Verrier P.J."/>
            <person name="Waters E."/>
            <person name="Wood A."/>
            <person name="Yang L."/>
            <person name="Cove D."/>
            <person name="Cuming A."/>
            <person name="Hasebe M."/>
            <person name="Lucas S."/>
            <person name="Mishler D.B."/>
            <person name="Reski R."/>
            <person name="Grigoriev I."/>
            <person name="Quatrano R.S."/>
            <person name="Boore J.L."/>
        </authorList>
    </citation>
    <scope>NUCLEOTIDE SEQUENCE [LARGE SCALE GENOMIC DNA]</scope>
    <source>
        <strain evidence="5 6">cv. Gransden 2004</strain>
    </source>
</reference>
<dbReference type="FunFam" id="1.25.40.10:FF:000381">
    <property type="entry name" value="Pentatricopeptide repeat-containing protein"/>
    <property type="match status" value="2"/>
</dbReference>
<dbReference type="InterPro" id="IPR011990">
    <property type="entry name" value="TPR-like_helical_dom_sf"/>
</dbReference>
<dbReference type="OMA" id="HIMNACA"/>
<dbReference type="Gramene" id="Pp3c14_16110V3.2">
    <property type="protein sequence ID" value="PAC:32963318.CDS.1"/>
    <property type="gene ID" value="Pp3c14_16110"/>
</dbReference>
<dbReference type="Gene3D" id="1.25.40.10">
    <property type="entry name" value="Tetratricopeptide repeat domain"/>
    <property type="match status" value="6"/>
</dbReference>
<sequence length="833" mass="92733">MRVSTRIAANIAVVRRRWFGSLQLPVPSARFRSTFTRRVGANDVLQRLGEGGNHIDSRTYVKLFQRCTELRDAALGKQVRDHIIQGGRQLNIYELNTLIKLYSICGNVTEARQIFDSVENKTVVTWNALIAGYAQVGHVKEAFALFRQMVDEGLEPSIITFLSVLDACSSPAGLNWGKEVHAQVVTAGFVSDFRIGTALVSMYVKGGSMDDARQVFDGLHIRDVSTFNVMVGGYAKSGDWEKAFELFYRMQQVGLKPNKISFLSILDGCWTPEALAWGKAVHAQCMNAGLVDDIRVATSLIRMYTTCGSIEGARRVFDNMKVRDVVSWTVMIEGYAENGNIEDAFGLFATMQEEGIQPDRITYMHIMNACAISANLNHAREIHSQVDIAGFGTDLLVSTALVHMYAKCGAIKDARQVFDAMPRRDVVSWSAMIGAYVENGYGTEAFETFHLMKRSNIEPDGVTYINLLNACGHLGALDVGMEIYTQAIKADLVSHVPLGNALIIMNAKHGSVERARYIFDTMVRRDVITWNAMIGGYSLHGNAREALYLFDRMLKERFRPNSVTFVGVLSACSRAGFVDEGRRFFTYLLEGRGIVPTVKLYGCMVDLLGRAGELDEAELLIKSMPVKPTSSIWSSLLVACRIHGNLDVAERAAERCLMIDPYDGAVYVQLSHMYAAAGMWENVAKVRKVMESRGIRKEQGCTWIEVAGKVHTFVVEDRSHPLVGEIYAELARLMNAIKREGYIPITQNVLHDVGEQQKEEAISYHSEKLAIAYGVLSLPSGTPIRIYKNLRVCSDCHSASKFISKVTGREIIARDASRFHHFKDGVCSCGDYW</sequence>
<dbReference type="HOGENOM" id="CLU_002706_15_1_1"/>
<proteinExistence type="predicted"/>
<dbReference type="FunFam" id="1.25.40.10:FF:000366">
    <property type="entry name" value="Pentatricopeptide (PPR) repeat-containing protein"/>
    <property type="match status" value="1"/>
</dbReference>
<dbReference type="PaxDb" id="3218-PP1S48_253V6.1"/>
<dbReference type="EnsemblPlants" id="Pp3c14_16110V3.2">
    <property type="protein sequence ID" value="PAC:32963318.CDS.1"/>
    <property type="gene ID" value="Pp3c14_16110"/>
</dbReference>
<dbReference type="EMBL" id="ABEU02000014">
    <property type="protein sequence ID" value="PNR41194.1"/>
    <property type="molecule type" value="Genomic_DNA"/>
</dbReference>
<protein>
    <recommendedName>
        <fullName evidence="3">DYW domain-containing protein</fullName>
    </recommendedName>
</protein>
<dbReference type="InterPro" id="IPR046849">
    <property type="entry name" value="E2_motif"/>
</dbReference>
<dbReference type="Proteomes" id="UP000006727">
    <property type="component" value="Chromosome 14"/>
</dbReference>
<dbReference type="RefSeq" id="XP_024395355.1">
    <property type="nucleotide sequence ID" value="XM_024539587.2"/>
</dbReference>
<organism evidence="4">
    <name type="scientific">Physcomitrium patens</name>
    <name type="common">Spreading-leaved earth moss</name>
    <name type="synonym">Physcomitrella patens</name>
    <dbReference type="NCBI Taxonomy" id="3218"/>
    <lineage>
        <taxon>Eukaryota</taxon>
        <taxon>Viridiplantae</taxon>
        <taxon>Streptophyta</taxon>
        <taxon>Embryophyta</taxon>
        <taxon>Bryophyta</taxon>
        <taxon>Bryophytina</taxon>
        <taxon>Bryopsida</taxon>
        <taxon>Funariidae</taxon>
        <taxon>Funariales</taxon>
        <taxon>Funariaceae</taxon>
        <taxon>Physcomitrium</taxon>
    </lineage>
</organism>
<evidence type="ECO:0000313" key="6">
    <source>
        <dbReference type="Proteomes" id="UP000006727"/>
    </source>
</evidence>
<evidence type="ECO:0000313" key="5">
    <source>
        <dbReference type="EnsemblPlants" id="PAC:32963317.CDS.1"/>
    </source>
</evidence>
<name>A9S537_PHYPA</name>
<feature type="repeat" description="PPR" evidence="2">
    <location>
        <begin position="122"/>
        <end position="156"/>
    </location>
</feature>
<evidence type="ECO:0000313" key="4">
    <source>
        <dbReference type="EMBL" id="PNR41194.1"/>
    </source>
</evidence>
<dbReference type="eggNOG" id="KOG4197">
    <property type="taxonomic scope" value="Eukaryota"/>
</dbReference>
<dbReference type="PROSITE" id="PS51375">
    <property type="entry name" value="PPR"/>
    <property type="match status" value="6"/>
</dbReference>
<dbReference type="GO" id="GO:0008270">
    <property type="term" value="F:zinc ion binding"/>
    <property type="evidence" value="ECO:0007669"/>
    <property type="project" value="InterPro"/>
</dbReference>
<dbReference type="SUPFAM" id="SSF48452">
    <property type="entry name" value="TPR-like"/>
    <property type="match status" value="1"/>
</dbReference>
<dbReference type="InterPro" id="IPR046960">
    <property type="entry name" value="PPR_At4g14850-like_plant"/>
</dbReference>
<dbReference type="Pfam" id="PF14432">
    <property type="entry name" value="DYW_deaminase"/>
    <property type="match status" value="1"/>
</dbReference>
<reference evidence="4 6" key="2">
    <citation type="journal article" date="2018" name="Plant J.">
        <title>The Physcomitrella patens chromosome-scale assembly reveals moss genome structure and evolution.</title>
        <authorList>
            <person name="Lang D."/>
            <person name="Ullrich K.K."/>
            <person name="Murat F."/>
            <person name="Fuchs J."/>
            <person name="Jenkins J."/>
            <person name="Haas F.B."/>
            <person name="Piednoel M."/>
            <person name="Gundlach H."/>
            <person name="Van Bel M."/>
            <person name="Meyberg R."/>
            <person name="Vives C."/>
            <person name="Morata J."/>
            <person name="Symeonidi A."/>
            <person name="Hiss M."/>
            <person name="Muchero W."/>
            <person name="Kamisugi Y."/>
            <person name="Saleh O."/>
            <person name="Blanc G."/>
            <person name="Decker E.L."/>
            <person name="van Gessel N."/>
            <person name="Grimwood J."/>
            <person name="Hayes R.D."/>
            <person name="Graham S.W."/>
            <person name="Gunter L.E."/>
            <person name="McDaniel S.F."/>
            <person name="Hoernstein S.N.W."/>
            <person name="Larsson A."/>
            <person name="Li F.W."/>
            <person name="Perroud P.F."/>
            <person name="Phillips J."/>
            <person name="Ranjan P."/>
            <person name="Rokshar D.S."/>
            <person name="Rothfels C.J."/>
            <person name="Schneider L."/>
            <person name="Shu S."/>
            <person name="Stevenson D.W."/>
            <person name="Thummler F."/>
            <person name="Tillich M."/>
            <person name="Villarreal Aguilar J.C."/>
            <person name="Widiez T."/>
            <person name="Wong G.K."/>
            <person name="Wymore A."/>
            <person name="Zhang Y."/>
            <person name="Zimmer A.D."/>
            <person name="Quatrano R.S."/>
            <person name="Mayer K.F.X."/>
            <person name="Goodstein D."/>
            <person name="Casacuberta J.M."/>
            <person name="Vandepoele K."/>
            <person name="Reski R."/>
            <person name="Cuming A.C."/>
            <person name="Tuskan G.A."/>
            <person name="Maumus F."/>
            <person name="Salse J."/>
            <person name="Schmutz J."/>
            <person name="Rensing S.A."/>
        </authorList>
    </citation>
    <scope>NUCLEOTIDE SEQUENCE [LARGE SCALE GENOMIC DNA]</scope>
    <source>
        <strain evidence="5 6">cv. Gransden 2004</strain>
    </source>
</reference>
<dbReference type="GO" id="GO:0003723">
    <property type="term" value="F:RNA binding"/>
    <property type="evidence" value="ECO:0000318"/>
    <property type="project" value="GO_Central"/>
</dbReference>
<dbReference type="RefSeq" id="XP_024395356.1">
    <property type="nucleotide sequence ID" value="XM_024539588.2"/>
</dbReference>